<evidence type="ECO:0000256" key="1">
    <source>
        <dbReference type="ARBA" id="ARBA00004496"/>
    </source>
</evidence>
<dbReference type="AlphaFoldDB" id="A0AB39BPI2"/>
<dbReference type="PANTHER" id="PTHR36203:SF1">
    <property type="entry name" value="ASCORBATE-SPECIFIC PTS SYSTEM EIIA COMPONENT"/>
    <property type="match status" value="1"/>
</dbReference>
<dbReference type="EMBL" id="CP162551">
    <property type="protein sequence ID" value="XDI35627.1"/>
    <property type="molecule type" value="Genomic_DNA"/>
</dbReference>
<feature type="domain" description="PTS EIIA type-2" evidence="11">
    <location>
        <begin position="3"/>
        <end position="144"/>
    </location>
</feature>
<keyword evidence="2" id="KW-0813">Transport</keyword>
<dbReference type="CDD" id="cd00211">
    <property type="entry name" value="PTS_IIA_fru"/>
    <property type="match status" value="1"/>
</dbReference>
<evidence type="ECO:0000256" key="4">
    <source>
        <dbReference type="ARBA" id="ARBA00022553"/>
    </source>
</evidence>
<protein>
    <recommendedName>
        <fullName evidence="9">Ascorbate-specific PTS system EIIA component</fullName>
    </recommendedName>
    <alternativeName>
        <fullName evidence="10">Ascorbate-specific phosphotransferase enzyme IIA component</fullName>
    </alternativeName>
</protein>
<dbReference type="SUPFAM" id="SSF55804">
    <property type="entry name" value="Phoshotransferase/anion transport protein"/>
    <property type="match status" value="1"/>
</dbReference>
<keyword evidence="6" id="KW-0598">Phosphotransferase system</keyword>
<evidence type="ECO:0000256" key="5">
    <source>
        <dbReference type="ARBA" id="ARBA00022679"/>
    </source>
</evidence>
<dbReference type="RefSeq" id="WP_368503171.1">
    <property type="nucleotide sequence ID" value="NZ_CP162551.1"/>
</dbReference>
<keyword evidence="5" id="KW-0808">Transferase</keyword>
<evidence type="ECO:0000259" key="11">
    <source>
        <dbReference type="PROSITE" id="PS51094"/>
    </source>
</evidence>
<organism evidence="12">
    <name type="scientific">Alkalihalophilus sp. As8PL</name>
    <dbReference type="NCBI Taxonomy" id="3237103"/>
    <lineage>
        <taxon>Bacteria</taxon>
        <taxon>Bacillati</taxon>
        <taxon>Bacillota</taxon>
        <taxon>Bacilli</taxon>
        <taxon>Bacillales</taxon>
        <taxon>Bacillaceae</taxon>
        <taxon>Alkalihalophilus</taxon>
    </lineage>
</organism>
<dbReference type="Gene3D" id="3.40.930.10">
    <property type="entry name" value="Mannitol-specific EII, Chain A"/>
    <property type="match status" value="1"/>
</dbReference>
<dbReference type="GO" id="GO:0009401">
    <property type="term" value="P:phosphoenolpyruvate-dependent sugar phosphotransferase system"/>
    <property type="evidence" value="ECO:0007669"/>
    <property type="project" value="UniProtKB-KW"/>
</dbReference>
<comment type="subcellular location">
    <subcellularLocation>
        <location evidence="1">Cytoplasm</location>
    </subcellularLocation>
</comment>
<evidence type="ECO:0000256" key="8">
    <source>
        <dbReference type="ARBA" id="ARBA00037387"/>
    </source>
</evidence>
<accession>A0AB39BPI2</accession>
<gene>
    <name evidence="12" type="ORF">AB3N04_12995</name>
</gene>
<keyword evidence="3" id="KW-0963">Cytoplasm</keyword>
<dbReference type="InterPro" id="IPR016152">
    <property type="entry name" value="PTrfase/Anion_transptr"/>
</dbReference>
<proteinExistence type="predicted"/>
<keyword evidence="7" id="KW-0418">Kinase</keyword>
<evidence type="ECO:0000256" key="9">
    <source>
        <dbReference type="ARBA" id="ARBA00041175"/>
    </source>
</evidence>
<dbReference type="InterPro" id="IPR051351">
    <property type="entry name" value="Ascorbate-PTS_EIIA_comp"/>
</dbReference>
<evidence type="ECO:0000313" key="12">
    <source>
        <dbReference type="EMBL" id="XDI35627.1"/>
    </source>
</evidence>
<dbReference type="GO" id="GO:0016301">
    <property type="term" value="F:kinase activity"/>
    <property type="evidence" value="ECO:0007669"/>
    <property type="project" value="UniProtKB-KW"/>
</dbReference>
<evidence type="ECO:0000256" key="7">
    <source>
        <dbReference type="ARBA" id="ARBA00022777"/>
    </source>
</evidence>
<dbReference type="InterPro" id="IPR002178">
    <property type="entry name" value="PTS_EIIA_type-2_dom"/>
</dbReference>
<keyword evidence="4" id="KW-0597">Phosphoprotein</keyword>
<evidence type="ECO:0000256" key="3">
    <source>
        <dbReference type="ARBA" id="ARBA00022490"/>
    </source>
</evidence>
<evidence type="ECO:0000256" key="10">
    <source>
        <dbReference type="ARBA" id="ARBA00042072"/>
    </source>
</evidence>
<name>A0AB39BPI2_9BACI</name>
<sequence length="145" mass="16045">MLSTHLKGNIQFQEHVDSWEDSIKQAATPLLEGGNITSQYIDDMINNVNENGPYIVIVPGFALPHAKNDGAVLKTGISLLKLKQPVKYPEEKEVSILVVLAAEDSDGHLDLISDLSSLLMDDEIMEQFRNASSEEEIIELINQAE</sequence>
<reference evidence="12" key="1">
    <citation type="submission" date="2024-07" db="EMBL/GenBank/DDBJ databases">
        <title>Identification and characteristics of an arsenic-resistant bacterial isolate, which belongs to a novel species.</title>
        <authorList>
            <person name="Juszczyk A."/>
            <person name="Kowalczyk A."/>
            <person name="Was K."/>
            <person name="Kosowicz W."/>
            <person name="Budzyn A."/>
            <person name="Latowski D."/>
        </authorList>
    </citation>
    <scope>NUCLEOTIDE SEQUENCE</scope>
    <source>
        <strain evidence="12">As8PL</strain>
    </source>
</reference>
<evidence type="ECO:0000256" key="6">
    <source>
        <dbReference type="ARBA" id="ARBA00022683"/>
    </source>
</evidence>
<dbReference type="PANTHER" id="PTHR36203">
    <property type="entry name" value="ASCORBATE-SPECIFIC PTS SYSTEM EIIA COMPONENT"/>
    <property type="match status" value="1"/>
</dbReference>
<dbReference type="PROSITE" id="PS51094">
    <property type="entry name" value="PTS_EIIA_TYPE_2"/>
    <property type="match status" value="1"/>
</dbReference>
<evidence type="ECO:0000256" key="2">
    <source>
        <dbReference type="ARBA" id="ARBA00022448"/>
    </source>
</evidence>
<dbReference type="Pfam" id="PF00359">
    <property type="entry name" value="PTS_EIIA_2"/>
    <property type="match status" value="1"/>
</dbReference>
<dbReference type="GO" id="GO:0005737">
    <property type="term" value="C:cytoplasm"/>
    <property type="evidence" value="ECO:0007669"/>
    <property type="project" value="UniProtKB-SubCell"/>
</dbReference>
<comment type="function">
    <text evidence="8">The phosphoenolpyruvate-dependent sugar phosphotransferase system (sugar PTS), a major carbohydrate active transport system, catalyzes the phosphorylation of incoming sugar substrates concomitantly with their translocation across the cell membrane. The enzyme II UlaABC PTS system is involved in ascorbate transport.</text>
</comment>
<keyword evidence="12" id="KW-0762">Sugar transport</keyword>